<feature type="binding site" evidence="7">
    <location>
        <position position="44"/>
    </location>
    <ligand>
        <name>ATP</name>
        <dbReference type="ChEBI" id="CHEBI:30616"/>
    </ligand>
</feature>
<dbReference type="PROSITE" id="PS00108">
    <property type="entry name" value="PROTEIN_KINASE_ST"/>
    <property type="match status" value="1"/>
</dbReference>
<dbReference type="Gene3D" id="2.120.10.30">
    <property type="entry name" value="TolB, C-terminal domain"/>
    <property type="match status" value="2"/>
</dbReference>
<dbReference type="EMBL" id="CP130612">
    <property type="protein sequence ID" value="WKW11386.1"/>
    <property type="molecule type" value="Genomic_DNA"/>
</dbReference>
<dbReference type="InterPro" id="IPR017441">
    <property type="entry name" value="Protein_kinase_ATP_BS"/>
</dbReference>
<keyword evidence="5 10" id="KW-0418">Kinase</keyword>
<dbReference type="GO" id="GO:0004674">
    <property type="term" value="F:protein serine/threonine kinase activity"/>
    <property type="evidence" value="ECO:0007669"/>
    <property type="project" value="UniProtKB-KW"/>
</dbReference>
<gene>
    <name evidence="9" type="ORF">Strain138_000631</name>
    <name evidence="10" type="ORF">Strain318_000631</name>
</gene>
<dbReference type="InterPro" id="IPR011042">
    <property type="entry name" value="6-blade_b-propeller_TolB-like"/>
</dbReference>
<dbReference type="InterPro" id="IPR008271">
    <property type="entry name" value="Ser/Thr_kinase_AS"/>
</dbReference>
<dbReference type="SUPFAM" id="SSF56112">
    <property type="entry name" value="Protein kinase-like (PK-like)"/>
    <property type="match status" value="1"/>
</dbReference>
<keyword evidence="4 7" id="KW-0547">Nucleotide-binding</keyword>
<dbReference type="InterPro" id="IPR011009">
    <property type="entry name" value="Kinase-like_dom_sf"/>
</dbReference>
<proteinExistence type="predicted"/>
<keyword evidence="3" id="KW-0808">Transferase</keyword>
<evidence type="ECO:0000256" key="3">
    <source>
        <dbReference type="ARBA" id="ARBA00022679"/>
    </source>
</evidence>
<dbReference type="PANTHER" id="PTHR43289:SF6">
    <property type="entry name" value="SERINE_THREONINE-PROTEIN KINASE NEKL-3"/>
    <property type="match status" value="1"/>
</dbReference>
<dbReference type="PROSITE" id="PS00107">
    <property type="entry name" value="PROTEIN_KINASE_ATP"/>
    <property type="match status" value="1"/>
</dbReference>
<evidence type="ECO:0000256" key="5">
    <source>
        <dbReference type="ARBA" id="ARBA00022777"/>
    </source>
</evidence>
<dbReference type="Gene3D" id="1.10.510.10">
    <property type="entry name" value="Transferase(Phosphotransferase) domain 1"/>
    <property type="match status" value="1"/>
</dbReference>
<evidence type="ECO:0000313" key="11">
    <source>
        <dbReference type="Proteomes" id="UP001229955"/>
    </source>
</evidence>
<dbReference type="AlphaFoldDB" id="A0AA49JYD9"/>
<dbReference type="FunFam" id="1.10.510.10:FF:000021">
    <property type="entry name" value="Serine/threonine protein kinase"/>
    <property type="match status" value="1"/>
</dbReference>
<evidence type="ECO:0000313" key="9">
    <source>
        <dbReference type="EMBL" id="WKW11386.1"/>
    </source>
</evidence>
<dbReference type="Pfam" id="PF00069">
    <property type="entry name" value="Pkinase"/>
    <property type="match status" value="1"/>
</dbReference>
<dbReference type="PANTHER" id="PTHR43289">
    <property type="entry name" value="MITOGEN-ACTIVATED PROTEIN KINASE KINASE KINASE 20-RELATED"/>
    <property type="match status" value="1"/>
</dbReference>
<dbReference type="Gene3D" id="3.30.200.20">
    <property type="entry name" value="Phosphorylase Kinase, domain 1"/>
    <property type="match status" value="1"/>
</dbReference>
<evidence type="ECO:0000259" key="8">
    <source>
        <dbReference type="PROSITE" id="PS50011"/>
    </source>
</evidence>
<dbReference type="Pfam" id="PF07676">
    <property type="entry name" value="PD40"/>
    <property type="match status" value="2"/>
</dbReference>
<protein>
    <recommendedName>
        <fullName evidence="1">non-specific serine/threonine protein kinase</fullName>
        <ecNumber evidence="1">2.7.11.1</ecNumber>
    </recommendedName>
</protein>
<dbReference type="EC" id="2.7.11.1" evidence="1"/>
<accession>A0AA49JSX1</accession>
<evidence type="ECO:0000256" key="6">
    <source>
        <dbReference type="ARBA" id="ARBA00022840"/>
    </source>
</evidence>
<dbReference type="SUPFAM" id="SSF82171">
    <property type="entry name" value="DPP6 N-terminal domain-like"/>
    <property type="match status" value="1"/>
</dbReference>
<dbReference type="GO" id="GO:0005524">
    <property type="term" value="F:ATP binding"/>
    <property type="evidence" value="ECO:0007669"/>
    <property type="project" value="UniProtKB-UniRule"/>
</dbReference>
<evidence type="ECO:0000256" key="2">
    <source>
        <dbReference type="ARBA" id="ARBA00022527"/>
    </source>
</evidence>
<reference evidence="10" key="1">
    <citation type="submission" date="2023-07" db="EMBL/GenBank/DDBJ databases">
        <authorList>
            <person name="Haufschild T."/>
            <person name="Kallscheuer N."/>
            <person name="Hammer J."/>
            <person name="Kohn T."/>
            <person name="Kabuu M."/>
            <person name="Jogler M."/>
            <person name="Wohfarth N."/>
            <person name="Heuer A."/>
            <person name="Rohde M."/>
            <person name="van Teeseling M.C.F."/>
            <person name="Jogler C."/>
        </authorList>
    </citation>
    <scope>NUCLEOTIDE SEQUENCE</scope>
    <source>
        <strain evidence="9">Strain 138</strain>
        <strain evidence="10">Strain 318</strain>
    </source>
</reference>
<sequence length="881" mass="94181">MSHTDRLTLALADRYRIIRHLGTGGMASVYLAEDLKHERQVAIKVLKPELAAVLGAERFVVEIKTTAALQHPGILPLFDSGTADGFLFYVMPYIEGETIRDRLNRETQLGVDEAVRLTREIADALDYAHRRGIIHRDVKPENLLLHDGRALVMDFGIALAVSAAAGGRMTETGLSLGTPHYMSPEQATADKDLTARSDVYSLASVLYEMLTGNPPHTGSSAQQIIMKIITEPAAPVTQYRKTVPPHVAAAVARGLEKLPADRFATAKEFSDALGTVGFTQTVASAASNTRAALAAPRTRIALAALPWLVTAAALAWGLTRDTASSPPPVTRFAIARSGNGEPRDAAGSPIAVSPDGRSIAYVGSDSLGGLWLYLRAIDNLVPQQLAGTNGATAPVFSPDGRQLAFLQESRIKAIDLGSGSISPLLTQLSTNSLSWGSDGHFYFTDGGQLLRTPVSGGAVDTLLKTLPHPDDLLRWPDVLPDGRGVLLTLVRGGSPMLALYHSGENRLIEFGIGGMYPRWVSPSWVVYAVSGGTVVAASFDVKTMAFTGPASPIADNVRTGPAFPIKGGVGRDGTIAFLPGSEGGSNELVVTDRSGAVQQRFVAPDRSFFGEARFSPDGRRALLAVIELAQTNRRALWTADFQARSLSRLTFDSAAFGQAWSPDGRYAYYSTGATLRRVATDGSGKTDSLFTSPAGGISEIESTPDGAAVVMRYYKVSSGFDRDIGLVPLDGRSPLQPWLNTTFNESAIDLSPDGQWLLYSSNESGQSQVYVRRASAVSGRWPVTTGRGGATARWGARGREIVFASGDSMTAVSFTPGEEPTIGPARKLFADQTFLLGGNATPWDVSPQGDRLLTARRWTEDGRLQIEVIANWFAQRSPTGK</sequence>
<keyword evidence="2" id="KW-0723">Serine/threonine-protein kinase</keyword>
<feature type="domain" description="Protein kinase" evidence="8">
    <location>
        <begin position="15"/>
        <end position="274"/>
    </location>
</feature>
<evidence type="ECO:0000256" key="1">
    <source>
        <dbReference type="ARBA" id="ARBA00012513"/>
    </source>
</evidence>
<dbReference type="RefSeq" id="WP_367887084.1">
    <property type="nucleotide sequence ID" value="NZ_CP130612.1"/>
</dbReference>
<dbReference type="InterPro" id="IPR011659">
    <property type="entry name" value="WD40"/>
</dbReference>
<accession>A0AA49JYD9</accession>
<evidence type="ECO:0000256" key="7">
    <source>
        <dbReference type="PROSITE-ProRule" id="PRU10141"/>
    </source>
</evidence>
<keyword evidence="11" id="KW-1185">Reference proteome</keyword>
<evidence type="ECO:0000256" key="4">
    <source>
        <dbReference type="ARBA" id="ARBA00022741"/>
    </source>
</evidence>
<dbReference type="SUPFAM" id="SSF69322">
    <property type="entry name" value="Tricorn protease domain 2"/>
    <property type="match status" value="1"/>
</dbReference>
<dbReference type="PROSITE" id="PS50011">
    <property type="entry name" value="PROTEIN_KINASE_DOM"/>
    <property type="match status" value="1"/>
</dbReference>
<name>A0AA49JYD9_9BACT</name>
<dbReference type="EMBL" id="CP130613">
    <property type="protein sequence ID" value="WKW14296.1"/>
    <property type="molecule type" value="Genomic_DNA"/>
</dbReference>
<dbReference type="SMART" id="SM00220">
    <property type="entry name" value="S_TKc"/>
    <property type="match status" value="1"/>
</dbReference>
<dbReference type="CDD" id="cd14014">
    <property type="entry name" value="STKc_PknB_like"/>
    <property type="match status" value="1"/>
</dbReference>
<evidence type="ECO:0000313" key="10">
    <source>
        <dbReference type="EMBL" id="WKW14296.1"/>
    </source>
</evidence>
<organism evidence="10 11">
    <name type="scientific">Pseudogemmatithrix spongiicola</name>
    <dbReference type="NCBI Taxonomy" id="3062599"/>
    <lineage>
        <taxon>Bacteria</taxon>
        <taxon>Pseudomonadati</taxon>
        <taxon>Gemmatimonadota</taxon>
        <taxon>Gemmatimonadia</taxon>
        <taxon>Gemmatimonadales</taxon>
        <taxon>Gemmatimonadaceae</taxon>
        <taxon>Pseudogemmatithrix</taxon>
    </lineage>
</organism>
<dbReference type="InterPro" id="IPR000719">
    <property type="entry name" value="Prot_kinase_dom"/>
</dbReference>
<keyword evidence="6 7" id="KW-0067">ATP-binding</keyword>
<dbReference type="KEGG" id="pspc:Strain318_000631"/>
<dbReference type="Proteomes" id="UP001229955">
    <property type="component" value="Chromosome"/>
</dbReference>